<gene>
    <name evidence="2" type="ORF">PISL3812_09763</name>
</gene>
<protein>
    <submittedName>
        <fullName evidence="2">Uncharacterized protein</fullName>
    </submittedName>
</protein>
<proteinExistence type="predicted"/>
<evidence type="ECO:0000313" key="3">
    <source>
        <dbReference type="Proteomes" id="UP000054383"/>
    </source>
</evidence>
<sequence length="278" mass="31167">MHEPDVESGHGTDNISLDWSKDITDDLAVVRAFLDDCESSDQGSASMDLGSDTGFTSPSDHDVEDDKSLDIAILKRSSIDESEDGTHIPADSSQPPPLADVLYLTSGDGGRNLSSRPTDGAKPWRQLYRVHTAPLDTWAIHLGDIVKVCLEKDRESYAKISDIRGLDDGRYMVVYTWLYTREEVQEEFETDGIIPEVLRKNLERRWPADATFQYILSTNCTVTLWDTAISRAPSEVVESLCHSSIFSTTRLTRAIWSMNSPRFKWMKVIHNLGTLPTV</sequence>
<dbReference type="OMA" id="NSPRFKW"/>
<dbReference type="Proteomes" id="UP000054383">
    <property type="component" value="Unassembled WGS sequence"/>
</dbReference>
<accession>A0A0U1MAS0</accession>
<evidence type="ECO:0000313" key="2">
    <source>
        <dbReference type="EMBL" id="CRG92698.1"/>
    </source>
</evidence>
<keyword evidence="3" id="KW-1185">Reference proteome</keyword>
<feature type="region of interest" description="Disordered" evidence="1">
    <location>
        <begin position="39"/>
        <end position="67"/>
    </location>
</feature>
<dbReference type="OrthoDB" id="4349922at2759"/>
<organism evidence="2 3">
    <name type="scientific">Talaromyces islandicus</name>
    <name type="common">Penicillium islandicum</name>
    <dbReference type="NCBI Taxonomy" id="28573"/>
    <lineage>
        <taxon>Eukaryota</taxon>
        <taxon>Fungi</taxon>
        <taxon>Dikarya</taxon>
        <taxon>Ascomycota</taxon>
        <taxon>Pezizomycotina</taxon>
        <taxon>Eurotiomycetes</taxon>
        <taxon>Eurotiomycetidae</taxon>
        <taxon>Eurotiales</taxon>
        <taxon>Trichocomaceae</taxon>
        <taxon>Talaromyces</taxon>
        <taxon>Talaromyces sect. Islandici</taxon>
    </lineage>
</organism>
<dbReference type="EMBL" id="CVMT01000014">
    <property type="protein sequence ID" value="CRG92698.1"/>
    <property type="molecule type" value="Genomic_DNA"/>
</dbReference>
<name>A0A0U1MAS0_TALIS</name>
<evidence type="ECO:0000256" key="1">
    <source>
        <dbReference type="SAM" id="MobiDB-lite"/>
    </source>
</evidence>
<dbReference type="AlphaFoldDB" id="A0A0U1MAS0"/>
<feature type="region of interest" description="Disordered" evidence="1">
    <location>
        <begin position="80"/>
        <end position="104"/>
    </location>
</feature>
<reference evidence="2 3" key="1">
    <citation type="submission" date="2015-04" db="EMBL/GenBank/DDBJ databases">
        <authorList>
            <person name="Syromyatnikov M.Y."/>
            <person name="Popov V.N."/>
        </authorList>
    </citation>
    <scope>NUCLEOTIDE SEQUENCE [LARGE SCALE GENOMIC DNA]</scope>
    <source>
        <strain evidence="2">WF-38-12</strain>
    </source>
</reference>